<accession>A0A5P2CQS2</accession>
<dbReference type="Proteomes" id="UP000324015">
    <property type="component" value="Chromosome"/>
</dbReference>
<dbReference type="RefSeq" id="WP_150187506.1">
    <property type="nucleotide sequence ID" value="NZ_CP029191.1"/>
</dbReference>
<protein>
    <submittedName>
        <fullName evidence="1">Uncharacterized protein</fullName>
    </submittedName>
</protein>
<dbReference type="AlphaFoldDB" id="A0A5P2CQS2"/>
<gene>
    <name evidence="1" type="ORF">DEJ49_33175</name>
</gene>
<organism evidence="1 2">
    <name type="scientific">Streptomyces venezuelae</name>
    <dbReference type="NCBI Taxonomy" id="54571"/>
    <lineage>
        <taxon>Bacteria</taxon>
        <taxon>Bacillati</taxon>
        <taxon>Actinomycetota</taxon>
        <taxon>Actinomycetes</taxon>
        <taxon>Kitasatosporales</taxon>
        <taxon>Streptomycetaceae</taxon>
        <taxon>Streptomyces</taxon>
    </lineage>
</organism>
<proteinExistence type="predicted"/>
<reference evidence="1 2" key="1">
    <citation type="submission" date="2018-05" db="EMBL/GenBank/DDBJ databases">
        <title>Streptomyces venezuelae.</title>
        <authorList>
            <person name="Kim W."/>
            <person name="Lee N."/>
            <person name="Cho B.-K."/>
        </authorList>
    </citation>
    <scope>NUCLEOTIDE SEQUENCE [LARGE SCALE GENOMIC DNA]</scope>
    <source>
        <strain evidence="1 2">ATCC 14585</strain>
    </source>
</reference>
<sequence>MIHSDPHPKAGQTVTVDLGQGPQEYRLEDWWDRVSGSSWMYAEGHLACLAYAIRTAGITPIDDEVVYGKCGGIGHLAHVSEIKEED</sequence>
<evidence type="ECO:0000313" key="2">
    <source>
        <dbReference type="Proteomes" id="UP000324015"/>
    </source>
</evidence>
<name>A0A5P2CQS2_STRVZ</name>
<evidence type="ECO:0000313" key="1">
    <source>
        <dbReference type="EMBL" id="QES45195.1"/>
    </source>
</evidence>
<dbReference type="EMBL" id="CP029191">
    <property type="protein sequence ID" value="QES45195.1"/>
    <property type="molecule type" value="Genomic_DNA"/>
</dbReference>